<evidence type="ECO:0000313" key="1">
    <source>
        <dbReference type="EMBL" id="BBY09148.1"/>
    </source>
</evidence>
<dbReference type="KEGG" id="mnv:MNVI_44660"/>
<gene>
    <name evidence="1" type="ORF">MNVI_44660</name>
</gene>
<dbReference type="EMBL" id="AP022583">
    <property type="protein sequence ID" value="BBY09148.1"/>
    <property type="molecule type" value="Genomic_DNA"/>
</dbReference>
<dbReference type="AlphaFoldDB" id="A0A7I7PKI3"/>
<accession>A0A7I7PKI3</accession>
<sequence length="120" mass="13513">MFEVIGVRTPNQGGHTVNLYFHYRYNDGIADDQIPDYTKLRRQALDYLDTADVSRNPYWEVLNHHLCIQLKNNFPLQGISCVMQVVGVENSGPHDEPGYRSSIETIGDIEPLVIAGPAGR</sequence>
<proteinExistence type="predicted"/>
<name>A0A7I7PKI3_9MYCO</name>
<organism evidence="1 2">
    <name type="scientific">Mycobacterium noviomagense</name>
    <dbReference type="NCBI Taxonomy" id="459858"/>
    <lineage>
        <taxon>Bacteria</taxon>
        <taxon>Bacillati</taxon>
        <taxon>Actinomycetota</taxon>
        <taxon>Actinomycetes</taxon>
        <taxon>Mycobacteriales</taxon>
        <taxon>Mycobacteriaceae</taxon>
        <taxon>Mycobacterium</taxon>
    </lineage>
</organism>
<reference evidence="1 2" key="1">
    <citation type="journal article" date="2019" name="Emerg. Microbes Infect.">
        <title>Comprehensive subspecies identification of 175 nontuberculous mycobacteria species based on 7547 genomic profiles.</title>
        <authorList>
            <person name="Matsumoto Y."/>
            <person name="Kinjo T."/>
            <person name="Motooka D."/>
            <person name="Nabeya D."/>
            <person name="Jung N."/>
            <person name="Uechi K."/>
            <person name="Horii T."/>
            <person name="Iida T."/>
            <person name="Fujita J."/>
            <person name="Nakamura S."/>
        </authorList>
    </citation>
    <scope>NUCLEOTIDE SEQUENCE [LARGE SCALE GENOMIC DNA]</scope>
    <source>
        <strain evidence="1 2">JCM 16367</strain>
    </source>
</reference>
<evidence type="ECO:0000313" key="2">
    <source>
        <dbReference type="Proteomes" id="UP000466894"/>
    </source>
</evidence>
<dbReference type="Proteomes" id="UP000466894">
    <property type="component" value="Chromosome"/>
</dbReference>
<protein>
    <submittedName>
        <fullName evidence="1">Uncharacterized protein</fullName>
    </submittedName>
</protein>